<dbReference type="InterPro" id="IPR003313">
    <property type="entry name" value="AraC-bd"/>
</dbReference>
<dbReference type="Proteomes" id="UP001204376">
    <property type="component" value="Unassembled WGS sequence"/>
</dbReference>
<protein>
    <submittedName>
        <fullName evidence="5">AraC family transcriptional regulator</fullName>
    </submittedName>
</protein>
<keyword evidence="6" id="KW-1185">Reference proteome</keyword>
<proteinExistence type="predicted"/>
<evidence type="ECO:0000256" key="2">
    <source>
        <dbReference type="ARBA" id="ARBA00023125"/>
    </source>
</evidence>
<dbReference type="InterPro" id="IPR009057">
    <property type="entry name" value="Homeodomain-like_sf"/>
</dbReference>
<name>A0ABT1SW01_9SPHI</name>
<dbReference type="PRINTS" id="PR00032">
    <property type="entry name" value="HTHARAC"/>
</dbReference>
<dbReference type="InterPro" id="IPR020449">
    <property type="entry name" value="Tscrpt_reg_AraC-type_HTH"/>
</dbReference>
<organism evidence="5 6">
    <name type="scientific">Mucilaginibacter aquariorum</name>
    <dbReference type="NCBI Taxonomy" id="2967225"/>
    <lineage>
        <taxon>Bacteria</taxon>
        <taxon>Pseudomonadati</taxon>
        <taxon>Bacteroidota</taxon>
        <taxon>Sphingobacteriia</taxon>
        <taxon>Sphingobacteriales</taxon>
        <taxon>Sphingobacteriaceae</taxon>
        <taxon>Mucilaginibacter</taxon>
    </lineage>
</organism>
<dbReference type="PANTHER" id="PTHR43280">
    <property type="entry name" value="ARAC-FAMILY TRANSCRIPTIONAL REGULATOR"/>
    <property type="match status" value="1"/>
</dbReference>
<dbReference type="SMART" id="SM00342">
    <property type="entry name" value="HTH_ARAC"/>
    <property type="match status" value="1"/>
</dbReference>
<dbReference type="PROSITE" id="PS01124">
    <property type="entry name" value="HTH_ARAC_FAMILY_2"/>
    <property type="match status" value="1"/>
</dbReference>
<keyword evidence="3" id="KW-0804">Transcription</keyword>
<dbReference type="RefSeq" id="WP_256536653.1">
    <property type="nucleotide sequence ID" value="NZ_JANHOH010000001.1"/>
</dbReference>
<dbReference type="EMBL" id="JANHOH010000001">
    <property type="protein sequence ID" value="MCQ6956437.1"/>
    <property type="molecule type" value="Genomic_DNA"/>
</dbReference>
<evidence type="ECO:0000256" key="1">
    <source>
        <dbReference type="ARBA" id="ARBA00023015"/>
    </source>
</evidence>
<dbReference type="SUPFAM" id="SSF46689">
    <property type="entry name" value="Homeodomain-like"/>
    <property type="match status" value="1"/>
</dbReference>
<reference evidence="5 6" key="1">
    <citation type="submission" date="2022-07" db="EMBL/GenBank/DDBJ databases">
        <title>Mucilaginibacter sp. JC4.</title>
        <authorList>
            <person name="Le V."/>
            <person name="Ko S.-R."/>
            <person name="Ahn C.-Y."/>
            <person name="Oh H.-M."/>
        </authorList>
    </citation>
    <scope>NUCLEOTIDE SEQUENCE [LARGE SCALE GENOMIC DNA]</scope>
    <source>
        <strain evidence="5 6">JC4</strain>
    </source>
</reference>
<evidence type="ECO:0000313" key="6">
    <source>
        <dbReference type="Proteomes" id="UP001204376"/>
    </source>
</evidence>
<sequence length="285" mass="33254">MEKIPIRHINTTREEPTLSGSFSIRDVRNLLDGKDMVQELHRHDFYYLLVLENGAGNHNIDFSPYSITDHTVFFMRPGQVHQLVLEAESTGYLLQFKGEFYSPKNKVSNQLLRKASHTHHYQFDADGFKRLLSILTYIFQESIDKNERFEEVIKANLDILFIELIRRQGSTPTAKVSLYLQERLDKFFELLETHILTHKQVARYAEMLNLSAYQLNATAKAALGKTCSELINEQIILEAKRCLLATSNQINQTAYRLGYEDVSYFIRFFKKHTGYSPEAFRNNFR</sequence>
<dbReference type="PANTHER" id="PTHR43280:SF32">
    <property type="entry name" value="TRANSCRIPTIONAL REGULATORY PROTEIN"/>
    <property type="match status" value="1"/>
</dbReference>
<evidence type="ECO:0000256" key="3">
    <source>
        <dbReference type="ARBA" id="ARBA00023163"/>
    </source>
</evidence>
<keyword evidence="1" id="KW-0805">Transcription regulation</keyword>
<gene>
    <name evidence="5" type="ORF">NPE20_00630</name>
</gene>
<dbReference type="SUPFAM" id="SSF51215">
    <property type="entry name" value="Regulatory protein AraC"/>
    <property type="match status" value="1"/>
</dbReference>
<keyword evidence="2" id="KW-0238">DNA-binding</keyword>
<feature type="domain" description="HTH araC/xylS-type" evidence="4">
    <location>
        <begin position="185"/>
        <end position="283"/>
    </location>
</feature>
<comment type="caution">
    <text evidence="5">The sequence shown here is derived from an EMBL/GenBank/DDBJ whole genome shotgun (WGS) entry which is preliminary data.</text>
</comment>
<dbReference type="Pfam" id="PF12833">
    <property type="entry name" value="HTH_18"/>
    <property type="match status" value="1"/>
</dbReference>
<dbReference type="Pfam" id="PF02311">
    <property type="entry name" value="AraC_binding"/>
    <property type="match status" value="1"/>
</dbReference>
<accession>A0ABT1SW01</accession>
<evidence type="ECO:0000313" key="5">
    <source>
        <dbReference type="EMBL" id="MCQ6956437.1"/>
    </source>
</evidence>
<dbReference type="Gene3D" id="1.10.10.60">
    <property type="entry name" value="Homeodomain-like"/>
    <property type="match status" value="1"/>
</dbReference>
<dbReference type="InterPro" id="IPR037923">
    <property type="entry name" value="HTH-like"/>
</dbReference>
<evidence type="ECO:0000259" key="4">
    <source>
        <dbReference type="PROSITE" id="PS01124"/>
    </source>
</evidence>
<dbReference type="InterPro" id="IPR018060">
    <property type="entry name" value="HTH_AraC"/>
</dbReference>